<dbReference type="Proteomes" id="UP000516018">
    <property type="component" value="Chromosome"/>
</dbReference>
<evidence type="ECO:0000259" key="1">
    <source>
        <dbReference type="Pfam" id="PF20335"/>
    </source>
</evidence>
<organism evidence="2 3">
    <name type="scientific">Agrilutibacter terrestris</name>
    <dbReference type="NCBI Taxonomy" id="2865112"/>
    <lineage>
        <taxon>Bacteria</taxon>
        <taxon>Pseudomonadati</taxon>
        <taxon>Pseudomonadota</taxon>
        <taxon>Gammaproteobacteria</taxon>
        <taxon>Lysobacterales</taxon>
        <taxon>Lysobacteraceae</taxon>
        <taxon>Agrilutibacter</taxon>
    </lineage>
</organism>
<name>A0A7H0G068_9GAMM</name>
<sequence>MSTQRDYDPDDNFARAFDPEADIDEDAAVEALAWQLLLLINPDDEDAAMQQFAAARDALDEGTDAADALRDVIDWKSGFFVENEDPGGLIEVLDELAARFNLRIDWGVEDPSDEDFLSDAEVPSLIGTAFDRLREHHYTLWTYEAGGEHHAGFITRQRDDEALPIVAGALGLHVRPGAG</sequence>
<accession>A0A7H0G068</accession>
<proteinExistence type="predicted"/>
<gene>
    <name evidence="2" type="ORF">H8B22_05615</name>
</gene>
<evidence type="ECO:0000313" key="3">
    <source>
        <dbReference type="Proteomes" id="UP000516018"/>
    </source>
</evidence>
<dbReference type="KEGG" id="lsx:H8B22_05615"/>
<feature type="domain" description="DUF6630" evidence="1">
    <location>
        <begin position="33"/>
        <end position="176"/>
    </location>
</feature>
<reference evidence="2 3" key="1">
    <citation type="submission" date="2020-08" db="EMBL/GenBank/DDBJ databases">
        <title>Lysobacter sp. II4 sp. nov., isolated from soil.</title>
        <authorList>
            <person name="Woo C.Y."/>
            <person name="Kim J."/>
        </authorList>
    </citation>
    <scope>NUCLEOTIDE SEQUENCE [LARGE SCALE GENOMIC DNA]</scope>
    <source>
        <strain evidence="2 3">II4</strain>
    </source>
</reference>
<dbReference type="RefSeq" id="WP_187713120.1">
    <property type="nucleotide sequence ID" value="NZ_CP060820.1"/>
</dbReference>
<evidence type="ECO:0000313" key="2">
    <source>
        <dbReference type="EMBL" id="QNP41684.1"/>
    </source>
</evidence>
<dbReference type="InterPro" id="IPR046582">
    <property type="entry name" value="DUF6630"/>
</dbReference>
<protein>
    <recommendedName>
        <fullName evidence="1">DUF6630 domain-containing protein</fullName>
    </recommendedName>
</protein>
<dbReference type="EMBL" id="CP060820">
    <property type="protein sequence ID" value="QNP41684.1"/>
    <property type="molecule type" value="Genomic_DNA"/>
</dbReference>
<dbReference type="Pfam" id="PF20335">
    <property type="entry name" value="DUF6630"/>
    <property type="match status" value="1"/>
</dbReference>
<dbReference type="AlphaFoldDB" id="A0A7H0G068"/>
<keyword evidence="3" id="KW-1185">Reference proteome</keyword>